<dbReference type="OrthoDB" id="288726at2759"/>
<dbReference type="InterPro" id="IPR020855">
    <property type="entry name" value="Ureohydrolase_Mn_BS"/>
</dbReference>
<name>A0A9P1M233_9DINO</name>
<dbReference type="GO" id="GO:0008783">
    <property type="term" value="F:agmatinase activity"/>
    <property type="evidence" value="ECO:0007669"/>
    <property type="project" value="TreeGrafter"/>
</dbReference>
<comment type="caution">
    <text evidence="5">The sequence shown here is derived from an EMBL/GenBank/DDBJ whole genome shotgun (WGS) entry which is preliminary data.</text>
</comment>
<evidence type="ECO:0000256" key="1">
    <source>
        <dbReference type="ARBA" id="ARBA00009227"/>
    </source>
</evidence>
<dbReference type="Proteomes" id="UP001152797">
    <property type="component" value="Unassembled WGS sequence"/>
</dbReference>
<gene>
    <name evidence="5" type="ORF">C1SCF055_LOCUS42249</name>
</gene>
<accession>A0A9P1M233</accession>
<dbReference type="AlphaFoldDB" id="A0A9P1M233"/>
<dbReference type="InterPro" id="IPR006035">
    <property type="entry name" value="Ureohydrolase"/>
</dbReference>
<feature type="region of interest" description="Disordered" evidence="4">
    <location>
        <begin position="1"/>
        <end position="39"/>
    </location>
</feature>
<dbReference type="InterPro" id="IPR023696">
    <property type="entry name" value="Ureohydrolase_dom_sf"/>
</dbReference>
<evidence type="ECO:0000313" key="5">
    <source>
        <dbReference type="EMBL" id="CAI4017618.1"/>
    </source>
</evidence>
<dbReference type="InterPro" id="IPR005925">
    <property type="entry name" value="Agmatinase-rel"/>
</dbReference>
<keyword evidence="8" id="KW-1185">Reference proteome</keyword>
<keyword evidence="2" id="KW-0479">Metal-binding</keyword>
<feature type="compositionally biased region" description="Polar residues" evidence="4">
    <location>
        <begin position="18"/>
        <end position="28"/>
    </location>
</feature>
<evidence type="ECO:0000313" key="6">
    <source>
        <dbReference type="EMBL" id="CAL1170993.1"/>
    </source>
</evidence>
<evidence type="ECO:0000256" key="4">
    <source>
        <dbReference type="SAM" id="MobiDB-lite"/>
    </source>
</evidence>
<evidence type="ECO:0000256" key="3">
    <source>
        <dbReference type="ARBA" id="ARBA00022801"/>
    </source>
</evidence>
<dbReference type="Gene3D" id="3.40.800.10">
    <property type="entry name" value="Ureohydrolase domain"/>
    <property type="match status" value="1"/>
</dbReference>
<organism evidence="5">
    <name type="scientific">Cladocopium goreaui</name>
    <dbReference type="NCBI Taxonomy" id="2562237"/>
    <lineage>
        <taxon>Eukaryota</taxon>
        <taxon>Sar</taxon>
        <taxon>Alveolata</taxon>
        <taxon>Dinophyceae</taxon>
        <taxon>Suessiales</taxon>
        <taxon>Symbiodiniaceae</taxon>
        <taxon>Cladocopium</taxon>
    </lineage>
</organism>
<dbReference type="PANTHER" id="PTHR11358:SF26">
    <property type="entry name" value="GUANIDINO ACID HYDROLASE, MITOCHONDRIAL"/>
    <property type="match status" value="1"/>
</dbReference>
<protein>
    <submittedName>
        <fullName evidence="7">Agmatinase, putative</fullName>
    </submittedName>
</protein>
<proteinExistence type="inferred from homology"/>
<dbReference type="Pfam" id="PF00491">
    <property type="entry name" value="Arginase"/>
    <property type="match status" value="1"/>
</dbReference>
<dbReference type="PROSITE" id="PS01053">
    <property type="entry name" value="ARGINASE_1"/>
    <property type="match status" value="1"/>
</dbReference>
<comment type="similarity">
    <text evidence="1">Belongs to the arginase family. Agmatinase subfamily.</text>
</comment>
<dbReference type="GO" id="GO:0046872">
    <property type="term" value="F:metal ion binding"/>
    <property type="evidence" value="ECO:0007669"/>
    <property type="project" value="UniProtKB-KW"/>
</dbReference>
<dbReference type="EMBL" id="CAMXCT030006645">
    <property type="protein sequence ID" value="CAL4804930.1"/>
    <property type="molecule type" value="Genomic_DNA"/>
</dbReference>
<dbReference type="NCBIfam" id="TIGR01230">
    <property type="entry name" value="agmatinase"/>
    <property type="match status" value="1"/>
</dbReference>
<dbReference type="EMBL" id="CAMXCT010006645">
    <property type="protein sequence ID" value="CAI4017618.1"/>
    <property type="molecule type" value="Genomic_DNA"/>
</dbReference>
<evidence type="ECO:0000313" key="7">
    <source>
        <dbReference type="EMBL" id="CAL4804930.1"/>
    </source>
</evidence>
<keyword evidence="3" id="KW-0378">Hydrolase</keyword>
<dbReference type="GO" id="GO:0033389">
    <property type="term" value="P:putrescine biosynthetic process from arginine, via agmatine"/>
    <property type="evidence" value="ECO:0007669"/>
    <property type="project" value="TreeGrafter"/>
</dbReference>
<reference evidence="6" key="2">
    <citation type="submission" date="2024-04" db="EMBL/GenBank/DDBJ databases">
        <authorList>
            <person name="Chen Y."/>
            <person name="Shah S."/>
            <person name="Dougan E. K."/>
            <person name="Thang M."/>
            <person name="Chan C."/>
        </authorList>
    </citation>
    <scope>NUCLEOTIDE SEQUENCE [LARGE SCALE GENOMIC DNA]</scope>
</reference>
<reference evidence="5" key="1">
    <citation type="submission" date="2022-10" db="EMBL/GenBank/DDBJ databases">
        <authorList>
            <person name="Chen Y."/>
            <person name="Dougan E. K."/>
            <person name="Chan C."/>
            <person name="Rhodes N."/>
            <person name="Thang M."/>
        </authorList>
    </citation>
    <scope>NUCLEOTIDE SEQUENCE</scope>
</reference>
<dbReference type="EMBL" id="CAMXCT020006645">
    <property type="protein sequence ID" value="CAL1170993.1"/>
    <property type="molecule type" value="Genomic_DNA"/>
</dbReference>
<evidence type="ECO:0000256" key="2">
    <source>
        <dbReference type="ARBA" id="ARBA00022723"/>
    </source>
</evidence>
<dbReference type="SUPFAM" id="SSF52768">
    <property type="entry name" value="Arginase/deacetylase"/>
    <property type="match status" value="1"/>
</dbReference>
<feature type="compositionally biased region" description="Basic residues" evidence="4">
    <location>
        <begin position="1156"/>
        <end position="1168"/>
    </location>
</feature>
<evidence type="ECO:0000313" key="8">
    <source>
        <dbReference type="Proteomes" id="UP001152797"/>
    </source>
</evidence>
<dbReference type="PROSITE" id="PS51409">
    <property type="entry name" value="ARGINASE_2"/>
    <property type="match status" value="1"/>
</dbReference>
<dbReference type="PANTHER" id="PTHR11358">
    <property type="entry name" value="ARGINASE/AGMATINASE"/>
    <property type="match status" value="1"/>
</dbReference>
<sequence>MAVAAATVEASEQRRRGISTTSDHSGLSPQRGARPGQGATQDILEMALAEEGIKDSIQMRFAKNSRERAETHWHRLADEDEEDDFGWDTDDSVGHVQNIPEVGGDGSLAGCTMAVTSGRAKVTLVTRLSVADSAEDLLPAQFRAPWRRQTSMRPLGACATYYRRDSLASLQMWLTTTRLVELSTQAAAASLVELLSLATQSSSDWTQPAGLRFKLCSSYTFLKTEEKDVQVGTAQVQESESVLGNWRSTVRNTVKVTEHLWNHSSHWHLNDTQGTLLHGFTGELLKTLGDRSQNAQNAPTAPAPSSCETEELSMRWLRDGVHFAVNRSSPDCRTPSVNLQTQAALDFFGQLETFAGKSEETLLRHMTSGEAQVLPQLQGKVFKPVLALFAMENASKAVLTADLPMVLSFYRRSLAEKLEENDRMFGAKVETSLIRLSLLLAEMKSLARQMLSSVKALEGLLHQQLTAALGKQIRSRDFSEYMDFHGRLILGEGFAPEPFVYAVRRPDHHPEGTISIESGFVSMPSAIRTFTLHRREAPTMRVQLNSAATVTLQGEHFVHAAIFHRFAREPEQDAGWELRLVARARQLSSFVLMVGKIAAAVRTSLGTSLMIREDYYDYDGGYDHGRLNLPFVGHTTFGKYPPFTDWTQLASASADFAVLGVPNDMGTQYRSGARMGPRGIREASTLYQFGHKEVYDSDTGETYSYGSVVDVGDVDIVHTDQVLSLNRTQEAVEAILRAQLTPMILGGDHAITAPVCAALAVLQKPLVVVQIDAHLDFVDQRHGVRFGHGNSMRRCLEMPRISSMFQLGIRGVSSTAKSGFEDAKTMGSTVLSVRKVRELGVASVVERVPSGSLVYISIDIDGLDPSIAPGTGTPSHGGFLYYEVKDLLRLLISRTHLVGLDLVEVSPPYDVAGVTTTLAARLVLDRFEPSAALIIQNKDDLVIPLLLETVPTPKEFIDSIQSLSPEQQRFAQAFRKMQLSSSLFAVAVVQIKPLLATWRKGAALWLGAAFPDVGAESAGVLVDQGNTRENWEIQLTQDLIELFVRYQVPPDLMSYDEAHGSRPEKLNRVSTAEKLKQVKDHVEALWQTIAASKSKQLKETQEEAKMRNMQKCGAEECPNIVPMSRGARGAGDAEHAEMRPRKLATDLATNYQESRQKKRSNFQKRKGREKIDIVATNDLATSNEAGFKPL</sequence>
<feature type="region of interest" description="Disordered" evidence="4">
    <location>
        <begin position="1147"/>
        <end position="1169"/>
    </location>
</feature>